<dbReference type="RefSeq" id="WP_193660756.1">
    <property type="nucleotide sequence ID" value="NZ_BAAAMM010000007.1"/>
</dbReference>
<keyword evidence="2 5" id="KW-0378">Hydrolase</keyword>
<evidence type="ECO:0000256" key="1">
    <source>
        <dbReference type="ARBA" id="ARBA00001946"/>
    </source>
</evidence>
<evidence type="ECO:0000256" key="3">
    <source>
        <dbReference type="SAM" id="MobiDB-lite"/>
    </source>
</evidence>
<dbReference type="GO" id="GO:0016787">
    <property type="term" value="F:hydrolase activity"/>
    <property type="evidence" value="ECO:0007669"/>
    <property type="project" value="UniProtKB-KW"/>
</dbReference>
<dbReference type="Pfam" id="PF00293">
    <property type="entry name" value="NUDIX"/>
    <property type="match status" value="1"/>
</dbReference>
<proteinExistence type="predicted"/>
<evidence type="ECO:0000259" key="4">
    <source>
        <dbReference type="PROSITE" id="PS51462"/>
    </source>
</evidence>
<dbReference type="PANTHER" id="PTHR11839:SF18">
    <property type="entry name" value="NUDIX HYDROLASE DOMAIN-CONTAINING PROTEIN"/>
    <property type="match status" value="1"/>
</dbReference>
<protein>
    <submittedName>
        <fullName evidence="5">NUDIX hydrolase</fullName>
        <ecNumber evidence="5">3.6.-.-</ecNumber>
    </submittedName>
</protein>
<accession>A0ABV1NUA3</accession>
<dbReference type="EMBL" id="JBEGDP010000002">
    <property type="protein sequence ID" value="MEQ7846078.1"/>
    <property type="molecule type" value="Genomic_DNA"/>
</dbReference>
<evidence type="ECO:0000313" key="6">
    <source>
        <dbReference type="Proteomes" id="UP001482520"/>
    </source>
</evidence>
<organism evidence="5 6">
    <name type="scientific">Nocardioides kribbensis</name>
    <dbReference type="NCBI Taxonomy" id="305517"/>
    <lineage>
        <taxon>Bacteria</taxon>
        <taxon>Bacillati</taxon>
        <taxon>Actinomycetota</taxon>
        <taxon>Actinomycetes</taxon>
        <taxon>Propionibacteriales</taxon>
        <taxon>Nocardioidaceae</taxon>
        <taxon>Nocardioides</taxon>
    </lineage>
</organism>
<comment type="cofactor">
    <cofactor evidence="1">
        <name>Mg(2+)</name>
        <dbReference type="ChEBI" id="CHEBI:18420"/>
    </cofactor>
</comment>
<feature type="domain" description="Nudix hydrolase" evidence="4">
    <location>
        <begin position="56"/>
        <end position="190"/>
    </location>
</feature>
<evidence type="ECO:0000256" key="2">
    <source>
        <dbReference type="ARBA" id="ARBA00022801"/>
    </source>
</evidence>
<dbReference type="Proteomes" id="UP001482520">
    <property type="component" value="Unassembled WGS sequence"/>
</dbReference>
<dbReference type="InterPro" id="IPR000086">
    <property type="entry name" value="NUDIX_hydrolase_dom"/>
</dbReference>
<dbReference type="Gene3D" id="3.90.79.10">
    <property type="entry name" value="Nucleoside Triphosphate Pyrophosphohydrolase"/>
    <property type="match status" value="1"/>
</dbReference>
<comment type="caution">
    <text evidence="5">The sequence shown here is derived from an EMBL/GenBank/DDBJ whole genome shotgun (WGS) entry which is preliminary data.</text>
</comment>
<dbReference type="SUPFAM" id="SSF55811">
    <property type="entry name" value="Nudix"/>
    <property type="match status" value="1"/>
</dbReference>
<gene>
    <name evidence="5" type="ORF">V6R90_02220</name>
</gene>
<evidence type="ECO:0000313" key="5">
    <source>
        <dbReference type="EMBL" id="MEQ7846078.1"/>
    </source>
</evidence>
<dbReference type="EC" id="3.6.-.-" evidence="5"/>
<dbReference type="InterPro" id="IPR015797">
    <property type="entry name" value="NUDIX_hydrolase-like_dom_sf"/>
</dbReference>
<dbReference type="PANTHER" id="PTHR11839">
    <property type="entry name" value="UDP/ADP-SUGAR PYROPHOSPHATASE"/>
    <property type="match status" value="1"/>
</dbReference>
<sequence length="207" mass="22870">MADGAGEQPALRDEPASWPVRSSGDLHRDGWVVALREDRIQRPGHPEEEPFRRVVLEHPGAAVILAVDDEERVLCLWQYRHAAQTRFVELPAGLLDVDGEEPVDVARRELVEEAGYEAQEWTHLVSTYSSPGISEELAHIYLARGLREVGRGDFVPAHEEAEMETGWVAFDDMVEAVLDGRLRDAPVVIAVLAAHARGLAGSARASR</sequence>
<feature type="region of interest" description="Disordered" evidence="3">
    <location>
        <begin position="1"/>
        <end position="23"/>
    </location>
</feature>
<reference evidence="5 6" key="1">
    <citation type="submission" date="2024-02" db="EMBL/GenBank/DDBJ databases">
        <title>Full genome sequence of Nocardioides kribbensis.</title>
        <authorList>
            <person name="Poletto B.L."/>
            <person name="Silva G."/>
            <person name="Galante D."/>
            <person name="Campos K.R."/>
            <person name="Santos M.B.N."/>
            <person name="Sacchi C.T."/>
        </authorList>
    </citation>
    <scope>NUCLEOTIDE SEQUENCE [LARGE SCALE GENOMIC DNA]</scope>
    <source>
        <strain evidence="5 6">O4R</strain>
    </source>
</reference>
<dbReference type="PROSITE" id="PS51462">
    <property type="entry name" value="NUDIX"/>
    <property type="match status" value="1"/>
</dbReference>
<keyword evidence="6" id="KW-1185">Reference proteome</keyword>
<name>A0ABV1NUA3_9ACTN</name>